<reference evidence="2 3" key="1">
    <citation type="journal article" date="2014" name="Nature">
        <title>The genome of the recently domesticated crop plant sugar beet (Beta vulgaris).</title>
        <authorList>
            <person name="Dohm J.C."/>
            <person name="Minoche A.E."/>
            <person name="Holtgrawe D."/>
            <person name="Capella-Gutierrez S."/>
            <person name="Zakrzewski F."/>
            <person name="Tafer H."/>
            <person name="Rupp O."/>
            <person name="Sorensen T.R."/>
            <person name="Stracke R."/>
            <person name="Reinhardt R."/>
            <person name="Goesmann A."/>
            <person name="Kraft T."/>
            <person name="Schulz B."/>
            <person name="Stadler P.F."/>
            <person name="Schmidt T."/>
            <person name="Gabaldon T."/>
            <person name="Lehrach H."/>
            <person name="Weisshaar B."/>
            <person name="Himmelbauer H."/>
        </authorList>
    </citation>
    <scope>NUCLEOTIDE SEQUENCE [LARGE SCALE GENOMIC DNA]</scope>
    <source>
        <tissue evidence="2">Taproot</tissue>
    </source>
</reference>
<gene>
    <name evidence="2" type="ORF">BVRB_3g059890</name>
</gene>
<sequence>MLSLPCAINSNYTTILVFIIAIRMLFLQASLTFYRLQILVLLP</sequence>
<keyword evidence="1" id="KW-0472">Membrane</keyword>
<keyword evidence="1" id="KW-0812">Transmembrane</keyword>
<dbReference type="AlphaFoldDB" id="A0A0J8CNX8"/>
<dbReference type="Proteomes" id="UP000035740">
    <property type="component" value="Chromosome 3"/>
</dbReference>
<protein>
    <submittedName>
        <fullName evidence="2">Uncharacterized protein</fullName>
    </submittedName>
</protein>
<evidence type="ECO:0000256" key="1">
    <source>
        <dbReference type="SAM" id="Phobius"/>
    </source>
</evidence>
<accession>A0A0J8CNX8</accession>
<organism evidence="2 3">
    <name type="scientific">Beta vulgaris subsp. vulgaris</name>
    <name type="common">Beet</name>
    <dbReference type="NCBI Taxonomy" id="3555"/>
    <lineage>
        <taxon>Eukaryota</taxon>
        <taxon>Viridiplantae</taxon>
        <taxon>Streptophyta</taxon>
        <taxon>Embryophyta</taxon>
        <taxon>Tracheophyta</taxon>
        <taxon>Spermatophyta</taxon>
        <taxon>Magnoliopsida</taxon>
        <taxon>eudicotyledons</taxon>
        <taxon>Gunneridae</taxon>
        <taxon>Pentapetalae</taxon>
        <taxon>Caryophyllales</taxon>
        <taxon>Chenopodiaceae</taxon>
        <taxon>Betoideae</taxon>
        <taxon>Beta</taxon>
    </lineage>
</organism>
<keyword evidence="1" id="KW-1133">Transmembrane helix</keyword>
<proteinExistence type="predicted"/>
<name>A0A0J8CNX8_BETVV</name>
<evidence type="ECO:0000313" key="2">
    <source>
        <dbReference type="EMBL" id="KMT15455.1"/>
    </source>
</evidence>
<evidence type="ECO:0000313" key="3">
    <source>
        <dbReference type="Proteomes" id="UP000035740"/>
    </source>
</evidence>
<dbReference type="Gramene" id="KMT15455">
    <property type="protein sequence ID" value="KMT15455"/>
    <property type="gene ID" value="BVRB_3g059890"/>
</dbReference>
<dbReference type="EMBL" id="KQ090062">
    <property type="protein sequence ID" value="KMT15455.1"/>
    <property type="molecule type" value="Genomic_DNA"/>
</dbReference>
<feature type="transmembrane region" description="Helical" evidence="1">
    <location>
        <begin position="12"/>
        <end position="34"/>
    </location>
</feature>
<keyword evidence="3" id="KW-1185">Reference proteome</keyword>